<sequence>MSSMVWFPAPEVISPQMQEVLEFEKMLLSSPFTAIATLFVLIAFMLSIVIVFWKHSLKIGVIILNLTVIGKVVFAYLFTGDSGAGTLGTAFWGLVLINGIAAIIFYYNKRRKNQIE</sequence>
<feature type="transmembrane region" description="Helical" evidence="1">
    <location>
        <begin position="90"/>
        <end position="107"/>
    </location>
</feature>
<dbReference type="RefSeq" id="WP_203367366.1">
    <property type="nucleotide sequence ID" value="NZ_WSFT01000050.1"/>
</dbReference>
<organism evidence="2 3">
    <name type="scientific">Anaeromonas frigoriresistens</name>
    <dbReference type="NCBI Taxonomy" id="2683708"/>
    <lineage>
        <taxon>Bacteria</taxon>
        <taxon>Bacillati</taxon>
        <taxon>Bacillota</taxon>
        <taxon>Tissierellia</taxon>
        <taxon>Tissierellales</taxon>
        <taxon>Thermohalobacteraceae</taxon>
        <taxon>Anaeromonas</taxon>
    </lineage>
</organism>
<dbReference type="Proteomes" id="UP000724672">
    <property type="component" value="Unassembled WGS sequence"/>
</dbReference>
<evidence type="ECO:0000313" key="3">
    <source>
        <dbReference type="Proteomes" id="UP000724672"/>
    </source>
</evidence>
<comment type="caution">
    <text evidence="2">The sequence shown here is derived from an EMBL/GenBank/DDBJ whole genome shotgun (WGS) entry which is preliminary data.</text>
</comment>
<keyword evidence="3" id="KW-1185">Reference proteome</keyword>
<feature type="transmembrane region" description="Helical" evidence="1">
    <location>
        <begin position="59"/>
        <end position="78"/>
    </location>
</feature>
<evidence type="ECO:0000313" key="2">
    <source>
        <dbReference type="EMBL" id="MBS4539449.1"/>
    </source>
</evidence>
<proteinExistence type="predicted"/>
<name>A0A942UZ31_9FIRM</name>
<gene>
    <name evidence="2" type="ORF">GOQ27_13315</name>
</gene>
<keyword evidence="1" id="KW-0812">Transmembrane</keyword>
<reference evidence="2" key="1">
    <citation type="submission" date="2019-12" db="EMBL/GenBank/DDBJ databases">
        <title>Clostridiaceae gen. nov. sp. nov., isolated from sediment in Xinjiang, China.</title>
        <authorList>
            <person name="Zhang R."/>
        </authorList>
    </citation>
    <scope>NUCLEOTIDE SEQUENCE</scope>
    <source>
        <strain evidence="2">D2Q-11</strain>
    </source>
</reference>
<accession>A0A942UZ31</accession>
<feature type="transmembrane region" description="Helical" evidence="1">
    <location>
        <begin position="32"/>
        <end position="52"/>
    </location>
</feature>
<keyword evidence="1" id="KW-1133">Transmembrane helix</keyword>
<keyword evidence="1" id="KW-0472">Membrane</keyword>
<evidence type="ECO:0000256" key="1">
    <source>
        <dbReference type="SAM" id="Phobius"/>
    </source>
</evidence>
<dbReference type="EMBL" id="WSFT01000050">
    <property type="protein sequence ID" value="MBS4539449.1"/>
    <property type="molecule type" value="Genomic_DNA"/>
</dbReference>
<dbReference type="AlphaFoldDB" id="A0A942UZ31"/>
<protein>
    <submittedName>
        <fullName evidence="2">Uncharacterized protein</fullName>
    </submittedName>
</protein>